<organism evidence="1 2">
    <name type="scientific">Acidithiobacillus ferrooxidans (strain ATCC 23270 / DSM 14882 / CIP 104768 / NCIMB 8455)</name>
    <name type="common">Ferrobacillus ferrooxidans (strain ATCC 23270)</name>
    <dbReference type="NCBI Taxonomy" id="243159"/>
    <lineage>
        <taxon>Bacteria</taxon>
        <taxon>Pseudomonadati</taxon>
        <taxon>Pseudomonadota</taxon>
        <taxon>Acidithiobacillia</taxon>
        <taxon>Acidithiobacillales</taxon>
        <taxon>Acidithiobacillaceae</taxon>
        <taxon>Acidithiobacillus</taxon>
    </lineage>
</organism>
<name>B7JB54_ACIF2</name>
<gene>
    <name evidence="1" type="ordered locus">AFE_1718</name>
</gene>
<dbReference type="PaxDb" id="243159-AFE_1718"/>
<evidence type="ECO:0000313" key="1">
    <source>
        <dbReference type="EMBL" id="ACK78229.1"/>
    </source>
</evidence>
<dbReference type="HOGENOM" id="CLU_2353464_0_0_6"/>
<evidence type="ECO:0000313" key="2">
    <source>
        <dbReference type="Proteomes" id="UP000001362"/>
    </source>
</evidence>
<dbReference type="KEGG" id="afr:AFE_1718"/>
<keyword evidence="2" id="KW-1185">Reference proteome</keyword>
<proteinExistence type="predicted"/>
<dbReference type="EMBL" id="CP001219">
    <property type="protein sequence ID" value="ACK78229.1"/>
    <property type="molecule type" value="Genomic_DNA"/>
</dbReference>
<reference evidence="1 2" key="1">
    <citation type="journal article" date="2008" name="BMC Genomics">
        <title>Acidithiobacillus ferrooxidans metabolism: from genome sequence to industrial applications.</title>
        <authorList>
            <person name="Valdes J."/>
            <person name="Pedroso I."/>
            <person name="Quatrini R."/>
            <person name="Dodson R.J."/>
            <person name="Tettelin H."/>
            <person name="Blake R.II."/>
            <person name="Eisen J.A."/>
            <person name="Holmes D.S."/>
        </authorList>
    </citation>
    <scope>NUCLEOTIDE SEQUENCE [LARGE SCALE GENOMIC DNA]</scope>
    <source>
        <strain evidence="2">ATCC 23270 / DSM 14882 / CIP 104768 / NCIMB 8455</strain>
    </source>
</reference>
<accession>B7JB54</accession>
<protein>
    <submittedName>
        <fullName evidence="1">Uncharacterized protein</fullName>
    </submittedName>
</protein>
<sequence length="96" mass="10930">MKPTSARSGCHGRTDTTTGFYDVLFNFLYTPIGLRGVLNRCLFFFWLPPHPILGCMENFADTQFTALCGISTAHPGTGDKRKYRLPAFSQRLLRRR</sequence>
<dbReference type="AlphaFoldDB" id="B7JB54"/>
<dbReference type="Proteomes" id="UP000001362">
    <property type="component" value="Chromosome"/>
</dbReference>